<keyword evidence="2 6" id="KW-0812">Transmembrane</keyword>
<dbReference type="InterPro" id="IPR007452">
    <property type="entry name" value="TamB_C"/>
</dbReference>
<sequence length="1531" mass="172820">MNRQVIKNRIRKILAYLFTALIFLFISGFLVLQMPPVQNWLASRFLKDFTKVVGFPSTVKGFRMLWFDRLELTGVNVYDLEGNRMIGAKEILINFKLSQLLQGRDVNIDGIYVDSAHVYLTKIHETDTSRDLNINVFIDRINQGYSSGGGTGTGKPPKINIGEAFLNHSQFTYINQDQDTIRNGFDYNHFSLAVDEGHLNSFVVLGDTTEFFVRTLITQDLKTKFKVNQLSTFFRISQLGMEFNGLNLQAGESTISDTIIFRYNGHGALNDFVNKVKIHANFTKTIIDPKDLDFFAPGVNRITQPLTLSGEFNGKVEKFKLSKMQLGIGNTNLMGSLDMEGLPNFNETFINLNVQNSKFDPRDLSFLFNDRTLDRLRPLGILSMHGQFLGYPTDFVANGTFSGKLGTIQSDINFKVNEDNIDFSVYKGKLSLKSFDLGTYLNDTIFYQRVSLNGQISGKGLTQRTADFLLNGKISSIGIKGYNYTNITTDARFATGLFRGLVKINDPNLELTVLGSMDLRDERNEIKFRAQLDTAYLNRLKLSRDSLFLHGTVEADFRGLTLDSLRGSANVQNLVVLYQGKELKLDNIQLNAQREEDHRLFKIQSSLADVEARGNYYFSDISSDVQTLVKEILLNLKNDKQQITEYYSQKSRRPKSYEAQIAIDLKNIKPVTDLFNIDFSISPHTKFDGKFTSGRTTIFNMYSEFDSLTFEGKTFIKSNIELTVSKISDSTSVLSMLTVNSDKQILNNNLQTRNLLAEAIWNRNHIDFAMDADHDGQTNYMRLRGGVDFQQDSTVISMLPSELQLLERKWNFASNNYIAVNGSNWTFSNLALQNEQQSIKLDGQISKDPSKIISLNIDNLELSLFNVLTNKKIAGITDANVSLSNYYSEPVIQNDIDIKDFTVDDFLIGDIKGKNQWDTIAHKLYIDLFVERMGARIVDLTGDYNPSRKESPLDISAKLDKAELKIAQPFLQEIFTQIGGTISGEFKITGELTDPEIRGEGNVADGQIMINYLKTLYRFTGIIGLTPTSIFFKDIELTDILRNKGKLNGAITHRAFSSMQINMDADFRNFQVLNTSMKDNSLFYGQAYATGDVNLSGPISNLRISSNARTEKNTRIYVPLNGSSSVNKKEFITFVNFKDTTFTKTSQQTIRKKVNITGLSFDLNLDVTPDAYCEIIFDMKSGDIIRGRGVGDLRLQLDTKGEFNMFGPFEFTEGWYNFTLYDIINKEFLIKKGSRITWYGDPYKATVDIDATYNQLASFAPLATMSDPSINITESPQLQRRYPVMVLLSLDGPMLSPEINFDITAKDLPKNIQTNTQAINLDLLFTAFKNKLDEQELKRQVFSLIVLRKFSPAESLSTSGSVVNSLSELFSNQLSHWMSQVDEDLVVDVDIGSMDAESFNTFQLRMSYTFLNGRLRVTGDGTYNTSNNATTSTGTQQNPSSLAGDWTVDYMLTADGKLRVKMYSRTNVNPILSSVNNQTAMTTGASIIHTQSFNEIRDLWVSERKKRKKQQSQEATPDANKDAIKEEDGSE</sequence>
<reference evidence="8 9" key="1">
    <citation type="submission" date="2017-02" db="EMBL/GenBank/DDBJ databases">
        <authorList>
            <person name="Peterson S.W."/>
        </authorList>
    </citation>
    <scope>NUCLEOTIDE SEQUENCE [LARGE SCALE GENOMIC DNA]</scope>
    <source>
        <strain evidence="8 9">DSM 25262</strain>
    </source>
</reference>
<dbReference type="Proteomes" id="UP000190961">
    <property type="component" value="Unassembled WGS sequence"/>
</dbReference>
<evidence type="ECO:0000256" key="5">
    <source>
        <dbReference type="SAM" id="MobiDB-lite"/>
    </source>
</evidence>
<protein>
    <recommendedName>
        <fullName evidence="7">Translocation and assembly module TamB C-terminal domain-containing protein</fullName>
    </recommendedName>
</protein>
<comment type="subcellular location">
    <subcellularLocation>
        <location evidence="1">Membrane</location>
        <topology evidence="1">Single-pass membrane protein</topology>
    </subcellularLocation>
</comment>
<evidence type="ECO:0000259" key="7">
    <source>
        <dbReference type="Pfam" id="PF04357"/>
    </source>
</evidence>
<dbReference type="Pfam" id="PF04357">
    <property type="entry name" value="TamB"/>
    <property type="match status" value="1"/>
</dbReference>
<evidence type="ECO:0000256" key="3">
    <source>
        <dbReference type="ARBA" id="ARBA00022989"/>
    </source>
</evidence>
<dbReference type="GO" id="GO:0005886">
    <property type="term" value="C:plasma membrane"/>
    <property type="evidence" value="ECO:0007669"/>
    <property type="project" value="InterPro"/>
</dbReference>
<dbReference type="GO" id="GO:0009306">
    <property type="term" value="P:protein secretion"/>
    <property type="evidence" value="ECO:0007669"/>
    <property type="project" value="InterPro"/>
</dbReference>
<keyword evidence="4 6" id="KW-0472">Membrane</keyword>
<feature type="compositionally biased region" description="Basic and acidic residues" evidence="5">
    <location>
        <begin position="1519"/>
        <end position="1531"/>
    </location>
</feature>
<evidence type="ECO:0000256" key="4">
    <source>
        <dbReference type="ARBA" id="ARBA00023136"/>
    </source>
</evidence>
<gene>
    <name evidence="8" type="ORF">SAMN05660236_5301</name>
</gene>
<evidence type="ECO:0000313" key="8">
    <source>
        <dbReference type="EMBL" id="SKC86962.1"/>
    </source>
</evidence>
<dbReference type="STRING" id="688867.SAMN05660236_5301"/>
<feature type="domain" description="Translocation and assembly module TamB C-terminal" evidence="7">
    <location>
        <begin position="1042"/>
        <end position="1476"/>
    </location>
</feature>
<proteinExistence type="predicted"/>
<evidence type="ECO:0000256" key="2">
    <source>
        <dbReference type="ARBA" id="ARBA00022692"/>
    </source>
</evidence>
<keyword evidence="9" id="KW-1185">Reference proteome</keyword>
<evidence type="ECO:0000313" key="9">
    <source>
        <dbReference type="Proteomes" id="UP000190961"/>
    </source>
</evidence>
<feature type="region of interest" description="Disordered" evidence="5">
    <location>
        <begin position="1503"/>
        <end position="1531"/>
    </location>
</feature>
<accession>A0A1T5MFJ2</accession>
<keyword evidence="3 6" id="KW-1133">Transmembrane helix</keyword>
<feature type="transmembrane region" description="Helical" evidence="6">
    <location>
        <begin position="12"/>
        <end position="32"/>
    </location>
</feature>
<dbReference type="EMBL" id="FUZU01000004">
    <property type="protein sequence ID" value="SKC86962.1"/>
    <property type="molecule type" value="Genomic_DNA"/>
</dbReference>
<evidence type="ECO:0000256" key="1">
    <source>
        <dbReference type="ARBA" id="ARBA00004167"/>
    </source>
</evidence>
<name>A0A1T5MFJ2_9BACT</name>
<evidence type="ECO:0000256" key="6">
    <source>
        <dbReference type="SAM" id="Phobius"/>
    </source>
</evidence>
<organism evidence="8 9">
    <name type="scientific">Ohtaekwangia koreensis</name>
    <dbReference type="NCBI Taxonomy" id="688867"/>
    <lineage>
        <taxon>Bacteria</taxon>
        <taxon>Pseudomonadati</taxon>
        <taxon>Bacteroidota</taxon>
        <taxon>Cytophagia</taxon>
        <taxon>Cytophagales</taxon>
        <taxon>Fulvivirgaceae</taxon>
        <taxon>Ohtaekwangia</taxon>
    </lineage>
</organism>